<keyword evidence="3" id="KW-1185">Reference proteome</keyword>
<reference evidence="2 3" key="1">
    <citation type="submission" date="2023-06" db="EMBL/GenBank/DDBJ databases">
        <title>Alkalimonas sp., MEB004 an alkaliphilic bacterium isolated from Lonar Lake, India.</title>
        <authorList>
            <person name="Joshi A."/>
            <person name="Thite S."/>
        </authorList>
    </citation>
    <scope>NUCLEOTIDE SEQUENCE [LARGE SCALE GENOMIC DNA]</scope>
    <source>
        <strain evidence="2 3">MEB004</strain>
    </source>
</reference>
<feature type="chain" id="PRO_5045805518" evidence="1">
    <location>
        <begin position="24"/>
        <end position="115"/>
    </location>
</feature>
<comment type="caution">
    <text evidence="2">The sequence shown here is derived from an EMBL/GenBank/DDBJ whole genome shotgun (WGS) entry which is preliminary data.</text>
</comment>
<dbReference type="Proteomes" id="UP001339167">
    <property type="component" value="Unassembled WGS sequence"/>
</dbReference>
<proteinExistence type="predicted"/>
<dbReference type="EMBL" id="JAUGZK010000006">
    <property type="protein sequence ID" value="MEE2024554.1"/>
    <property type="molecule type" value="Genomic_DNA"/>
</dbReference>
<protein>
    <submittedName>
        <fullName evidence="2">Uncharacterized protein</fullName>
    </submittedName>
</protein>
<feature type="signal peptide" evidence="1">
    <location>
        <begin position="1"/>
        <end position="23"/>
    </location>
</feature>
<dbReference type="RefSeq" id="WP_330087884.1">
    <property type="nucleotide sequence ID" value="NZ_JAUGZK010000006.1"/>
</dbReference>
<evidence type="ECO:0000313" key="2">
    <source>
        <dbReference type="EMBL" id="MEE2024554.1"/>
    </source>
</evidence>
<name>A0ABU7JFT3_9GAMM</name>
<keyword evidence="1" id="KW-0732">Signal</keyword>
<organism evidence="2 3">
    <name type="scientific">Alkalimonas mucilaginosa</name>
    <dbReference type="NCBI Taxonomy" id="3057676"/>
    <lineage>
        <taxon>Bacteria</taxon>
        <taxon>Pseudomonadati</taxon>
        <taxon>Pseudomonadota</taxon>
        <taxon>Gammaproteobacteria</taxon>
        <taxon>Alkalimonas</taxon>
    </lineage>
</organism>
<sequence length="115" mass="13401">MTHYFTRPAMLLALLLMVPVASAAVDFEQWPRPQDAREFARLDDKLPAVLTYFSRQSQQQLQQFYLDALGAPAEQKSRYGQLELVYVQAEQQIRLIISEQQDWRQVDMMVQATSH</sequence>
<gene>
    <name evidence="2" type="ORF">QWF21_09875</name>
</gene>
<accession>A0ABU7JFT3</accession>
<evidence type="ECO:0000313" key="3">
    <source>
        <dbReference type="Proteomes" id="UP001339167"/>
    </source>
</evidence>
<evidence type="ECO:0000256" key="1">
    <source>
        <dbReference type="SAM" id="SignalP"/>
    </source>
</evidence>